<evidence type="ECO:0000313" key="2">
    <source>
        <dbReference type="Proteomes" id="UP000596427"/>
    </source>
</evidence>
<dbReference type="KEGG" id="xdi:EZH22_11785"/>
<dbReference type="InterPro" id="IPR035959">
    <property type="entry name" value="RutC-like_sf"/>
</dbReference>
<dbReference type="Gene3D" id="3.30.1330.40">
    <property type="entry name" value="RutC-like"/>
    <property type="match status" value="1"/>
</dbReference>
<dbReference type="CDD" id="cd02199">
    <property type="entry name" value="YjgF_YER057c_UK114_like_1"/>
    <property type="match status" value="1"/>
</dbReference>
<accession>A0A974SKV3</accession>
<dbReference type="PANTHER" id="PTHR43760:SF1">
    <property type="entry name" value="ENDORIBONUCLEASE L-PSP_CHORISMATE MUTASE-LIKE DOMAIN-CONTAINING PROTEIN"/>
    <property type="match status" value="1"/>
</dbReference>
<dbReference type="EMBL" id="CP063362">
    <property type="protein sequence ID" value="QRG08887.1"/>
    <property type="molecule type" value="Genomic_DNA"/>
</dbReference>
<dbReference type="PANTHER" id="PTHR43760">
    <property type="entry name" value="ENDORIBONUCLEASE-RELATED"/>
    <property type="match status" value="1"/>
</dbReference>
<dbReference type="InterPro" id="IPR013813">
    <property type="entry name" value="Endoribo_LPSP/chorism_mut-like"/>
</dbReference>
<protein>
    <submittedName>
        <fullName evidence="1">RidA family protein</fullName>
    </submittedName>
</protein>
<gene>
    <name evidence="1" type="ORF">EZH22_11785</name>
</gene>
<reference evidence="1 2" key="1">
    <citation type="submission" date="2020-10" db="EMBL/GenBank/DDBJ databases">
        <title>Degradation of 1,4-Dioxane by Xanthobacter sp. YN2, via a Novel Group-2 Soluble Di-Iron Monooxygenase.</title>
        <authorList>
            <person name="Ma F."/>
            <person name="Wang Y."/>
            <person name="Yang J."/>
            <person name="Guo H."/>
            <person name="Su D."/>
            <person name="Yu L."/>
        </authorList>
    </citation>
    <scope>NUCLEOTIDE SEQUENCE [LARGE SCALE GENOMIC DNA]</scope>
    <source>
        <strain evidence="1 2">YN2</strain>
    </source>
</reference>
<sequence>MRGDGAAPSAEIRPQGNYVLARRHESLVFTSGMTPRRDGKLVASGQVSSRHPPDFYRDMVELACANALAAARSVIQDPERIAAVLSLTVFIAAADDFEAHSRIADFASAYLHRELGQAGIGSRAAIGVATLPGNACVEIQLVAVVEK</sequence>
<dbReference type="Proteomes" id="UP000596427">
    <property type="component" value="Chromosome"/>
</dbReference>
<keyword evidence="2" id="KW-1185">Reference proteome</keyword>
<evidence type="ECO:0000313" key="1">
    <source>
        <dbReference type="EMBL" id="QRG08887.1"/>
    </source>
</evidence>
<dbReference type="SUPFAM" id="SSF55298">
    <property type="entry name" value="YjgF-like"/>
    <property type="match status" value="1"/>
</dbReference>
<dbReference type="AlphaFoldDB" id="A0A974SKV3"/>
<dbReference type="InterPro" id="IPR006175">
    <property type="entry name" value="YjgF/YER057c/UK114"/>
</dbReference>
<proteinExistence type="predicted"/>
<dbReference type="Pfam" id="PF01042">
    <property type="entry name" value="Ribonuc_L-PSP"/>
    <property type="match status" value="1"/>
</dbReference>
<name>A0A974SKV3_9HYPH</name>
<organism evidence="1 2">
    <name type="scientific">Xanthobacter dioxanivorans</name>
    <dbReference type="NCBI Taxonomy" id="2528964"/>
    <lineage>
        <taxon>Bacteria</taxon>
        <taxon>Pseudomonadati</taxon>
        <taxon>Pseudomonadota</taxon>
        <taxon>Alphaproteobacteria</taxon>
        <taxon>Hyphomicrobiales</taxon>
        <taxon>Xanthobacteraceae</taxon>
        <taxon>Xanthobacter</taxon>
    </lineage>
</organism>